<sequence length="397" mass="44775">MTERSDFKGTVDHIKLQKFKKTKGYESKLDKLYQKAVKAKPGKENIEVKSTGTSMKFKSFGKKPSPVNAIDYEKIKSLKKSSPSERVTAFAYPGPNEKSPIVLQAMRFKEEKDYNFFVERMENRVQSPMPMQTHSPPISERPTSGHPTDYLNPSTTEHTKHTKTHSPSRTTMPSMRYSSLSSTSSFSSSTYRRRPSRPHSSKPPHGVQTYISTDGLFAPSYRRARSKSPIIRIHSPYQTTYVTTTSRFRMSPSSRRRASSARPRRSRPSASPQRQVKVCTIYKMPRNAGSEHSYGPSSEESSDTMTDSSSFSGYSRRSLRSRPRVYYINSSDSSESSRSNSSDSSSERRPELAGTSIPESRSFVISRCSRGRNSTMRCRPVGGITVTSETPSFTYEA</sequence>
<keyword evidence="4" id="KW-1185">Reference proteome</keyword>
<evidence type="ECO:0000259" key="2">
    <source>
        <dbReference type="Pfam" id="PF19005"/>
    </source>
</evidence>
<feature type="compositionally biased region" description="Basic residues" evidence="1">
    <location>
        <begin position="254"/>
        <end position="267"/>
    </location>
</feature>
<feature type="compositionally biased region" description="Low complexity" evidence="1">
    <location>
        <begin position="297"/>
        <end position="316"/>
    </location>
</feature>
<accession>A0ABR4QTL7</accession>
<name>A0ABR4QTL7_9CEST</name>
<organism evidence="3 4">
    <name type="scientific">Taenia crassiceps</name>
    <dbReference type="NCBI Taxonomy" id="6207"/>
    <lineage>
        <taxon>Eukaryota</taxon>
        <taxon>Metazoa</taxon>
        <taxon>Spiralia</taxon>
        <taxon>Lophotrochozoa</taxon>
        <taxon>Platyhelminthes</taxon>
        <taxon>Cestoda</taxon>
        <taxon>Eucestoda</taxon>
        <taxon>Cyclophyllidea</taxon>
        <taxon>Taeniidae</taxon>
        <taxon>Taenia</taxon>
    </lineage>
</organism>
<dbReference type="Pfam" id="PF19005">
    <property type="entry name" value="DUF5734"/>
    <property type="match status" value="1"/>
</dbReference>
<feature type="compositionally biased region" description="Basic residues" evidence="1">
    <location>
        <begin position="191"/>
        <end position="202"/>
    </location>
</feature>
<feature type="compositionally biased region" description="Polar residues" evidence="1">
    <location>
        <begin position="124"/>
        <end position="146"/>
    </location>
</feature>
<feature type="region of interest" description="Disordered" evidence="1">
    <location>
        <begin position="119"/>
        <end position="218"/>
    </location>
</feature>
<proteinExistence type="predicted"/>
<evidence type="ECO:0000313" key="3">
    <source>
        <dbReference type="EMBL" id="KAL5112903.1"/>
    </source>
</evidence>
<feature type="compositionally biased region" description="Low complexity" evidence="1">
    <location>
        <begin position="167"/>
        <end position="190"/>
    </location>
</feature>
<dbReference type="EMBL" id="JAKROA010000001">
    <property type="protein sequence ID" value="KAL5112903.1"/>
    <property type="molecule type" value="Genomic_DNA"/>
</dbReference>
<feature type="region of interest" description="Disordered" evidence="1">
    <location>
        <begin position="242"/>
        <end position="363"/>
    </location>
</feature>
<comment type="caution">
    <text evidence="3">The sequence shown here is derived from an EMBL/GenBank/DDBJ whole genome shotgun (WGS) entry which is preliminary data.</text>
</comment>
<evidence type="ECO:0000313" key="4">
    <source>
        <dbReference type="Proteomes" id="UP001651158"/>
    </source>
</evidence>
<evidence type="ECO:0000256" key="1">
    <source>
        <dbReference type="SAM" id="MobiDB-lite"/>
    </source>
</evidence>
<reference evidence="3 4" key="1">
    <citation type="journal article" date="2022" name="Front. Cell. Infect. Microbiol.">
        <title>The Genomes of Two Strains of Taenia crassiceps the Animal Model for the Study of Human Cysticercosis.</title>
        <authorList>
            <person name="Bobes R.J."/>
            <person name="Estrada K."/>
            <person name="Rios-Valencia D.G."/>
            <person name="Calderon-Gallegos A."/>
            <person name="de la Torre P."/>
            <person name="Carrero J.C."/>
            <person name="Sanchez-Flores A."/>
            <person name="Laclette J.P."/>
        </authorList>
    </citation>
    <scope>NUCLEOTIDE SEQUENCE [LARGE SCALE GENOMIC DNA]</scope>
    <source>
        <strain evidence="3">WFUcys</strain>
    </source>
</reference>
<dbReference type="InterPro" id="IPR043792">
    <property type="entry name" value="DUF5734"/>
</dbReference>
<gene>
    <name evidence="3" type="ORF">TcWFU_009259</name>
</gene>
<protein>
    <recommendedName>
        <fullName evidence="2">DUF5734 domain-containing protein</fullName>
    </recommendedName>
</protein>
<feature type="domain" description="DUF5734" evidence="2">
    <location>
        <begin position="31"/>
        <end position="122"/>
    </location>
</feature>
<feature type="compositionally biased region" description="Low complexity" evidence="1">
    <location>
        <begin position="329"/>
        <end position="344"/>
    </location>
</feature>
<dbReference type="Proteomes" id="UP001651158">
    <property type="component" value="Unassembled WGS sequence"/>
</dbReference>